<name>A0A1I7YGC0_9BILA</name>
<protein>
    <submittedName>
        <fullName evidence="2">Protein kinase domain-containing protein</fullName>
    </submittedName>
</protein>
<evidence type="ECO:0000313" key="2">
    <source>
        <dbReference type="WBParaSite" id="L893_g16130.t1"/>
    </source>
</evidence>
<keyword evidence="1" id="KW-1185">Reference proteome</keyword>
<sequence length="95" mass="10970">MERGEQRLWNIDYLKGKILRNQDRNVEIVAGCFGFYLSPKVLRIDHSRLISSLWEQHGLSTVRDSVFPYLTVFEWTTLRLTHNDSLALKGTAGSC</sequence>
<dbReference type="Proteomes" id="UP000095287">
    <property type="component" value="Unplaced"/>
</dbReference>
<reference evidence="2" key="1">
    <citation type="submission" date="2016-11" db="UniProtKB">
        <authorList>
            <consortium name="WormBaseParasite"/>
        </authorList>
    </citation>
    <scope>IDENTIFICATION</scope>
</reference>
<proteinExistence type="predicted"/>
<accession>A0A1I7YGC0</accession>
<dbReference type="WBParaSite" id="L893_g16130.t1">
    <property type="protein sequence ID" value="L893_g16130.t1"/>
    <property type="gene ID" value="L893_g16130"/>
</dbReference>
<dbReference type="AlphaFoldDB" id="A0A1I7YGC0"/>
<evidence type="ECO:0000313" key="1">
    <source>
        <dbReference type="Proteomes" id="UP000095287"/>
    </source>
</evidence>
<organism evidence="1 2">
    <name type="scientific">Steinernema glaseri</name>
    <dbReference type="NCBI Taxonomy" id="37863"/>
    <lineage>
        <taxon>Eukaryota</taxon>
        <taxon>Metazoa</taxon>
        <taxon>Ecdysozoa</taxon>
        <taxon>Nematoda</taxon>
        <taxon>Chromadorea</taxon>
        <taxon>Rhabditida</taxon>
        <taxon>Tylenchina</taxon>
        <taxon>Panagrolaimomorpha</taxon>
        <taxon>Strongyloidoidea</taxon>
        <taxon>Steinernematidae</taxon>
        <taxon>Steinernema</taxon>
    </lineage>
</organism>